<keyword evidence="2" id="KW-1185">Reference proteome</keyword>
<gene>
    <name evidence="1" type="ordered locus">Mnod_6681</name>
</gene>
<name>B8IEU9_METNO</name>
<dbReference type="KEGG" id="mno:Mnod_6681"/>
<dbReference type="Proteomes" id="UP000008207">
    <property type="component" value="Chromosome"/>
</dbReference>
<evidence type="ECO:0000313" key="2">
    <source>
        <dbReference type="Proteomes" id="UP000008207"/>
    </source>
</evidence>
<accession>B8IEU9</accession>
<protein>
    <submittedName>
        <fullName evidence="1">Uncharacterized protein</fullName>
    </submittedName>
</protein>
<dbReference type="HOGENOM" id="CLU_132602_0_0_5"/>
<organism evidence="1 2">
    <name type="scientific">Methylobacterium nodulans (strain LMG 21967 / CNCM I-2342 / ORS 2060)</name>
    <dbReference type="NCBI Taxonomy" id="460265"/>
    <lineage>
        <taxon>Bacteria</taxon>
        <taxon>Pseudomonadati</taxon>
        <taxon>Pseudomonadota</taxon>
        <taxon>Alphaproteobacteria</taxon>
        <taxon>Hyphomicrobiales</taxon>
        <taxon>Methylobacteriaceae</taxon>
        <taxon>Methylobacterium</taxon>
    </lineage>
</organism>
<proteinExistence type="predicted"/>
<dbReference type="EMBL" id="CP001349">
    <property type="protein sequence ID" value="ACL61442.1"/>
    <property type="molecule type" value="Genomic_DNA"/>
</dbReference>
<sequence length="172" mass="19008">MPAALGRRHGGEQIRPLLPLGQAGIVLPASAAASTLRAACCTISGKRARPRPRGPEAEKKLREDEQLSKQYRAWKRAKLQALLDGPHDDEIRDLDRFMRRMGLADGPTLIARVEAAAWIRDMSAGDRADLLGLIGRRIALMRERNGLEPFNDGVPGDPPRAFERIKNLMGCR</sequence>
<dbReference type="STRING" id="460265.Mnod_6681"/>
<reference evidence="1 2" key="1">
    <citation type="submission" date="2009-01" db="EMBL/GenBank/DDBJ databases">
        <title>Complete sequence of chromosome of Methylobacterium nodulans ORS 2060.</title>
        <authorList>
            <consortium name="US DOE Joint Genome Institute"/>
            <person name="Lucas S."/>
            <person name="Copeland A."/>
            <person name="Lapidus A."/>
            <person name="Glavina del Rio T."/>
            <person name="Dalin E."/>
            <person name="Tice H."/>
            <person name="Bruce D."/>
            <person name="Goodwin L."/>
            <person name="Pitluck S."/>
            <person name="Sims D."/>
            <person name="Brettin T."/>
            <person name="Detter J.C."/>
            <person name="Han C."/>
            <person name="Larimer F."/>
            <person name="Land M."/>
            <person name="Hauser L."/>
            <person name="Kyrpides N."/>
            <person name="Ivanova N."/>
            <person name="Marx C.J."/>
            <person name="Richardson P."/>
        </authorList>
    </citation>
    <scope>NUCLEOTIDE SEQUENCE [LARGE SCALE GENOMIC DNA]</scope>
    <source>
        <strain evidence="2">LMG 21967 / CNCM I-2342 / ORS 2060</strain>
    </source>
</reference>
<dbReference type="AlphaFoldDB" id="B8IEU9"/>
<evidence type="ECO:0000313" key="1">
    <source>
        <dbReference type="EMBL" id="ACL61442.1"/>
    </source>
</evidence>